<proteinExistence type="predicted"/>
<reference evidence="1 2" key="1">
    <citation type="submission" date="2019-03" db="EMBL/GenBank/DDBJ databases">
        <title>First draft genome of Liparis tanakae, snailfish: a comprehensive survey of snailfish specific genes.</title>
        <authorList>
            <person name="Kim W."/>
            <person name="Song I."/>
            <person name="Jeong J.-H."/>
            <person name="Kim D."/>
            <person name="Kim S."/>
            <person name="Ryu S."/>
            <person name="Song J.Y."/>
            <person name="Lee S.K."/>
        </authorList>
    </citation>
    <scope>NUCLEOTIDE SEQUENCE [LARGE SCALE GENOMIC DNA]</scope>
    <source>
        <tissue evidence="1">Muscle</tissue>
    </source>
</reference>
<evidence type="ECO:0000313" key="2">
    <source>
        <dbReference type="Proteomes" id="UP000314294"/>
    </source>
</evidence>
<keyword evidence="2" id="KW-1185">Reference proteome</keyword>
<sequence>MDHLPVFPCELYPHPESSTSCEHVTYLCAATARLFRYFCAVMTPTNRNLLDRVPGFSVAAFFNSVALGKMSLEASVNPTTSPNRTLNHALRLRPAIPQNFSSSLCILAVSYKKAAER</sequence>
<dbReference type="EMBL" id="SRLO01000104">
    <property type="protein sequence ID" value="TNN75329.1"/>
    <property type="molecule type" value="Genomic_DNA"/>
</dbReference>
<name>A0A4Z2IB82_9TELE</name>
<evidence type="ECO:0000313" key="1">
    <source>
        <dbReference type="EMBL" id="TNN75329.1"/>
    </source>
</evidence>
<dbReference type="AlphaFoldDB" id="A0A4Z2IB82"/>
<gene>
    <name evidence="1" type="ORF">EYF80_014376</name>
</gene>
<accession>A0A4Z2IB82</accession>
<protein>
    <submittedName>
        <fullName evidence="1">Uncharacterized protein</fullName>
    </submittedName>
</protein>
<organism evidence="1 2">
    <name type="scientific">Liparis tanakae</name>
    <name type="common">Tanaka's snailfish</name>
    <dbReference type="NCBI Taxonomy" id="230148"/>
    <lineage>
        <taxon>Eukaryota</taxon>
        <taxon>Metazoa</taxon>
        <taxon>Chordata</taxon>
        <taxon>Craniata</taxon>
        <taxon>Vertebrata</taxon>
        <taxon>Euteleostomi</taxon>
        <taxon>Actinopterygii</taxon>
        <taxon>Neopterygii</taxon>
        <taxon>Teleostei</taxon>
        <taxon>Neoteleostei</taxon>
        <taxon>Acanthomorphata</taxon>
        <taxon>Eupercaria</taxon>
        <taxon>Perciformes</taxon>
        <taxon>Cottioidei</taxon>
        <taxon>Cottales</taxon>
        <taxon>Liparidae</taxon>
        <taxon>Liparis</taxon>
    </lineage>
</organism>
<dbReference type="Proteomes" id="UP000314294">
    <property type="component" value="Unassembled WGS sequence"/>
</dbReference>
<comment type="caution">
    <text evidence="1">The sequence shown here is derived from an EMBL/GenBank/DDBJ whole genome shotgun (WGS) entry which is preliminary data.</text>
</comment>